<keyword evidence="1" id="KW-0812">Transmembrane</keyword>
<name>A0A1H3LFX3_9GAMM</name>
<sequence length="206" mass="23931">MWEFIHKILLLFVERKNKFHNAEEKLVRRVEYFEDIKAVDSLDVDVVEKRARKNAVAQVLVGSQLVSYQLIDFLIKNENITNYEIVAKTLALWDTSLIINKNDDNQIIGISLNTYEFIKEKIMLLITLIFIIFMFIFSIYIFKDNVLWLKSALMLPEYVSIIVILSLVLGLLAVAVFLFITTIVLFDLKRIVELLNKRNSIEAGGE</sequence>
<proteinExistence type="predicted"/>
<dbReference type="EMBL" id="FNPK01000017">
    <property type="protein sequence ID" value="SDY63069.1"/>
    <property type="molecule type" value="Genomic_DNA"/>
</dbReference>
<evidence type="ECO:0000313" key="3">
    <source>
        <dbReference type="Proteomes" id="UP000199035"/>
    </source>
</evidence>
<accession>A0A1H3LFX3</accession>
<reference evidence="3" key="1">
    <citation type="submission" date="2016-10" db="EMBL/GenBank/DDBJ databases">
        <authorList>
            <person name="Varghese N."/>
            <person name="Submissions S."/>
        </authorList>
    </citation>
    <scope>NUCLEOTIDE SEQUENCE [LARGE SCALE GENOMIC DNA]</scope>
    <source>
        <strain evidence="3">ANC 5109</strain>
    </source>
</reference>
<dbReference type="Proteomes" id="UP000199035">
    <property type="component" value="Unassembled WGS sequence"/>
</dbReference>
<feature type="transmembrane region" description="Helical" evidence="1">
    <location>
        <begin position="122"/>
        <end position="142"/>
    </location>
</feature>
<dbReference type="RefSeq" id="WP_092691452.1">
    <property type="nucleotide sequence ID" value="NZ_FNPK01000017.1"/>
</dbReference>
<keyword evidence="1" id="KW-0472">Membrane</keyword>
<keyword evidence="1" id="KW-1133">Transmembrane helix</keyword>
<evidence type="ECO:0000313" key="2">
    <source>
        <dbReference type="EMBL" id="SDY63069.1"/>
    </source>
</evidence>
<keyword evidence="3" id="KW-1185">Reference proteome</keyword>
<feature type="transmembrane region" description="Helical" evidence="1">
    <location>
        <begin position="162"/>
        <end position="188"/>
    </location>
</feature>
<dbReference type="AlphaFoldDB" id="A0A1H3LFX3"/>
<gene>
    <name evidence="2" type="ORF">SAMN05421643_11757</name>
</gene>
<organism evidence="2 3">
    <name type="scientific">Acinetobacter kyonggiensis</name>
    <dbReference type="NCBI Taxonomy" id="595670"/>
    <lineage>
        <taxon>Bacteria</taxon>
        <taxon>Pseudomonadati</taxon>
        <taxon>Pseudomonadota</taxon>
        <taxon>Gammaproteobacteria</taxon>
        <taxon>Moraxellales</taxon>
        <taxon>Moraxellaceae</taxon>
        <taxon>Acinetobacter</taxon>
    </lineage>
</organism>
<protein>
    <submittedName>
        <fullName evidence="2">Uncharacterized protein</fullName>
    </submittedName>
</protein>
<dbReference type="STRING" id="595670.SAMN05421643_11757"/>
<evidence type="ECO:0000256" key="1">
    <source>
        <dbReference type="SAM" id="Phobius"/>
    </source>
</evidence>